<dbReference type="InterPro" id="IPR006679">
    <property type="entry name" value="Adenine_deam"/>
</dbReference>
<comment type="caution">
    <text evidence="9">The sequence shown here is derived from an EMBL/GenBank/DDBJ whole genome shotgun (WGS) entry which is preliminary data.</text>
</comment>
<dbReference type="EC" id="3.5.4.2" evidence="2 6"/>
<proteinExistence type="inferred from homology"/>
<evidence type="ECO:0000256" key="3">
    <source>
        <dbReference type="ARBA" id="ARBA00022801"/>
    </source>
</evidence>
<dbReference type="NCBIfam" id="TIGR01178">
    <property type="entry name" value="ade"/>
    <property type="match status" value="1"/>
</dbReference>
<dbReference type="Gene3D" id="2.30.40.10">
    <property type="entry name" value="Urease, subunit C, domain 1"/>
    <property type="match status" value="1"/>
</dbReference>
<evidence type="ECO:0000313" key="10">
    <source>
        <dbReference type="Proteomes" id="UP001218246"/>
    </source>
</evidence>
<sequence length="603" mass="65978">MTTRKEQLKKHIMAAGKQTPADVVIKNGRIIDVFNLEIMEGDVAISDGIFVGIGEFEGKQIIDAKGRYVCPAFIDGHVHIESSMISPAEFAKVVLPHGVTTVITDPHEIANVSGAAGIQYMLENAEDIPLDVRVMLPSCVPATPFENAGAELHAADLEPFFQHKRVHGLAEVMDYPSVLHAEDSMLDKITTTLTHRNQIDGHLAGLDTNAINVYKSVGITTDHECTTASEALDRIRRGMYVLIREGSVAKDLHSLIQAVTIHNARRFLFCTDDKHLDDLIKEGSIDHNVRLAIQYGISPLLAIQMASLNAAECYSLHTKGAIAPGFEADFLLLDDLESVTISEVFKGGTLVGKNGVYVGEELSKDKPLPQLTETVHIPELTEKDLQIPIGESKQAHIIGIIPNQLRTHKLIENVQVNEGYFCPSVEDDQLKIIVIERHKHTGNIGKGIVKGFGLKEGAIATTIAHDSHNIVAAGTNDCDILTAIKALKKFNGGLVIVKNGEILQSLPLPIAGLMSEKDFHTVNAELSMLKKTLPQIGFTGNFNPFLTLSFLTLPVIPALKLTDTGLFDVEQFMHIEVAVQVPPLRQNIIDSYIHIYKNKNSMT</sequence>
<dbReference type="RefSeq" id="WP_278018240.1">
    <property type="nucleotide sequence ID" value="NZ_JARRRY010000007.1"/>
</dbReference>
<dbReference type="InterPro" id="IPR026912">
    <property type="entry name" value="Adenine_deam_C"/>
</dbReference>
<feature type="domain" description="Amidohydrolase-related" evidence="7">
    <location>
        <begin position="68"/>
        <end position="351"/>
    </location>
</feature>
<gene>
    <name evidence="6 9" type="primary">ade</name>
    <name evidence="9" type="ORF">P6P90_10410</name>
</gene>
<protein>
    <recommendedName>
        <fullName evidence="2 6">Adenine deaminase</fullName>
        <shortName evidence="6">Adenase</shortName>
        <shortName evidence="6">Adenine aminase</shortName>
        <ecNumber evidence="2 6">3.5.4.2</ecNumber>
    </recommendedName>
</protein>
<dbReference type="PANTHER" id="PTHR11113">
    <property type="entry name" value="N-ACETYLGLUCOSAMINE-6-PHOSPHATE DEACETYLASE"/>
    <property type="match status" value="1"/>
</dbReference>
<comment type="catalytic activity">
    <reaction evidence="5 6">
        <text>adenine + H2O + H(+) = hypoxanthine + NH4(+)</text>
        <dbReference type="Rhea" id="RHEA:23688"/>
        <dbReference type="ChEBI" id="CHEBI:15377"/>
        <dbReference type="ChEBI" id="CHEBI:15378"/>
        <dbReference type="ChEBI" id="CHEBI:16708"/>
        <dbReference type="ChEBI" id="CHEBI:17368"/>
        <dbReference type="ChEBI" id="CHEBI:28938"/>
        <dbReference type="EC" id="3.5.4.2"/>
    </reaction>
</comment>
<reference evidence="9 10" key="1">
    <citation type="submission" date="2023-04" db="EMBL/GenBank/DDBJ databases">
        <title>Ectobacillus antri isolated from activated sludge.</title>
        <authorList>
            <person name="Yan P."/>
            <person name="Liu X."/>
        </authorList>
    </citation>
    <scope>NUCLEOTIDE SEQUENCE [LARGE SCALE GENOMIC DNA]</scope>
    <source>
        <strain evidence="9 10">C18H</strain>
    </source>
</reference>
<evidence type="ECO:0000313" key="9">
    <source>
        <dbReference type="EMBL" id="MDG5754382.1"/>
    </source>
</evidence>
<dbReference type="SUPFAM" id="SSF51338">
    <property type="entry name" value="Composite domain of metallo-dependent hydrolases"/>
    <property type="match status" value="1"/>
</dbReference>
<evidence type="ECO:0000256" key="6">
    <source>
        <dbReference type="HAMAP-Rule" id="MF_01518"/>
    </source>
</evidence>
<dbReference type="InterPro" id="IPR006680">
    <property type="entry name" value="Amidohydro-rel"/>
</dbReference>
<accession>A0ABT6H4X2</accession>
<evidence type="ECO:0000256" key="2">
    <source>
        <dbReference type="ARBA" id="ARBA00012782"/>
    </source>
</evidence>
<dbReference type="Gene3D" id="3.20.20.140">
    <property type="entry name" value="Metal-dependent hydrolases"/>
    <property type="match status" value="1"/>
</dbReference>
<name>A0ABT6H4X2_9BACI</name>
<keyword evidence="4 6" id="KW-0464">Manganese</keyword>
<dbReference type="InterPro" id="IPR032466">
    <property type="entry name" value="Metal_Hydrolase"/>
</dbReference>
<feature type="domain" description="Adenine deaminase C-terminal" evidence="8">
    <location>
        <begin position="405"/>
        <end position="572"/>
    </location>
</feature>
<evidence type="ECO:0000259" key="8">
    <source>
        <dbReference type="Pfam" id="PF13382"/>
    </source>
</evidence>
<dbReference type="Pfam" id="PF01979">
    <property type="entry name" value="Amidohydro_1"/>
    <property type="match status" value="1"/>
</dbReference>
<keyword evidence="10" id="KW-1185">Reference proteome</keyword>
<dbReference type="Proteomes" id="UP001218246">
    <property type="component" value="Unassembled WGS sequence"/>
</dbReference>
<dbReference type="EMBL" id="JARULN010000008">
    <property type="protein sequence ID" value="MDG5754382.1"/>
    <property type="molecule type" value="Genomic_DNA"/>
</dbReference>
<organism evidence="9 10">
    <name type="scientific">Ectobacillus antri</name>
    <dbReference type="NCBI Taxonomy" id="2486280"/>
    <lineage>
        <taxon>Bacteria</taxon>
        <taxon>Bacillati</taxon>
        <taxon>Bacillota</taxon>
        <taxon>Bacilli</taxon>
        <taxon>Bacillales</taxon>
        <taxon>Bacillaceae</taxon>
        <taxon>Ectobacillus</taxon>
    </lineage>
</organism>
<dbReference type="InterPro" id="IPR011059">
    <property type="entry name" value="Metal-dep_hydrolase_composite"/>
</dbReference>
<dbReference type="HAMAP" id="MF_01518">
    <property type="entry name" value="Adenine_deamin"/>
    <property type="match status" value="1"/>
</dbReference>
<dbReference type="Pfam" id="PF13382">
    <property type="entry name" value="Adenine_deam_C"/>
    <property type="match status" value="1"/>
</dbReference>
<dbReference type="GO" id="GO:0000034">
    <property type="term" value="F:adenine deaminase activity"/>
    <property type="evidence" value="ECO:0007669"/>
    <property type="project" value="UniProtKB-EC"/>
</dbReference>
<comment type="similarity">
    <text evidence="1 6">Belongs to the metallo-dependent hydrolases superfamily. Adenine deaminase family.</text>
</comment>
<evidence type="ECO:0000256" key="4">
    <source>
        <dbReference type="ARBA" id="ARBA00023211"/>
    </source>
</evidence>
<evidence type="ECO:0000256" key="1">
    <source>
        <dbReference type="ARBA" id="ARBA00006773"/>
    </source>
</evidence>
<evidence type="ECO:0000256" key="5">
    <source>
        <dbReference type="ARBA" id="ARBA00047720"/>
    </source>
</evidence>
<dbReference type="PANTHER" id="PTHR11113:SF2">
    <property type="entry name" value="ADENINE DEAMINASE"/>
    <property type="match status" value="1"/>
</dbReference>
<dbReference type="SUPFAM" id="SSF51556">
    <property type="entry name" value="Metallo-dependent hydrolases"/>
    <property type="match status" value="1"/>
</dbReference>
<keyword evidence="3 6" id="KW-0378">Hydrolase</keyword>
<evidence type="ECO:0000259" key="7">
    <source>
        <dbReference type="Pfam" id="PF01979"/>
    </source>
</evidence>
<dbReference type="CDD" id="cd01295">
    <property type="entry name" value="AdeC"/>
    <property type="match status" value="1"/>
</dbReference>
<comment type="cofactor">
    <cofactor evidence="6">
        <name>Mn(2+)</name>
        <dbReference type="ChEBI" id="CHEBI:29035"/>
    </cofactor>
</comment>